<protein>
    <submittedName>
        <fullName evidence="1">Uncharacterized protein</fullName>
    </submittedName>
</protein>
<dbReference type="EMBL" id="BMXL01000020">
    <property type="protein sequence ID" value="GHD31299.1"/>
    <property type="molecule type" value="Genomic_DNA"/>
</dbReference>
<comment type="caution">
    <text evidence="1">The sequence shown here is derived from an EMBL/GenBank/DDBJ whole genome shotgun (WGS) entry which is preliminary data.</text>
</comment>
<sequence>MSRTVFRVRNVNGQLPLSTLMDDAGILSLEHQFHLQDVLGEHNWRVDMNAPVFEFTFPSGETLTCESFHFLGSAAPGPASWMWAWANPSGFPEALTQLAGSVRDLGERHGVAELTSAEVPFADLPGAPDMPHNAVGPPTEAAKVLTGRWTSYNGEVGGGTRASFLVEHPAFRLPAPAPARTAGLLQQAVSGLPLTDHRRAVYTYGNLRGLNPAFADDGARLTLSAEGLALTVSFDEYGRVKNVEGALDR</sequence>
<dbReference type="Pfam" id="PF21813">
    <property type="entry name" value="DUF6882"/>
    <property type="match status" value="1"/>
</dbReference>
<name>A0A919CJL7_9ACTN</name>
<dbReference type="Proteomes" id="UP000654947">
    <property type="component" value="Unassembled WGS sequence"/>
</dbReference>
<proteinExistence type="predicted"/>
<evidence type="ECO:0000313" key="1">
    <source>
        <dbReference type="EMBL" id="GHD31299.1"/>
    </source>
</evidence>
<dbReference type="AlphaFoldDB" id="A0A919CJL7"/>
<reference evidence="1 2" key="1">
    <citation type="journal article" date="2014" name="Int. J. Syst. Evol. Microbiol.">
        <title>Complete genome sequence of Corynebacterium casei LMG S-19264T (=DSM 44701T), isolated from a smear-ripened cheese.</title>
        <authorList>
            <consortium name="US DOE Joint Genome Institute (JGI-PGF)"/>
            <person name="Walter F."/>
            <person name="Albersmeier A."/>
            <person name="Kalinowski J."/>
            <person name="Ruckert C."/>
        </authorList>
    </citation>
    <scope>NUCLEOTIDE SEQUENCE [LARGE SCALE GENOMIC DNA]</scope>
    <source>
        <strain evidence="1 2">KCTC 19473</strain>
    </source>
</reference>
<dbReference type="InterPro" id="IPR049249">
    <property type="entry name" value="DUF6882"/>
</dbReference>
<accession>A0A919CJL7</accession>
<gene>
    <name evidence="1" type="ORF">GCM10007147_34040</name>
</gene>
<organism evidence="1 2">
    <name type="scientific">Nocardiopsis kunsanensis</name>
    <dbReference type="NCBI Taxonomy" id="141693"/>
    <lineage>
        <taxon>Bacteria</taxon>
        <taxon>Bacillati</taxon>
        <taxon>Actinomycetota</taxon>
        <taxon>Actinomycetes</taxon>
        <taxon>Streptosporangiales</taxon>
        <taxon>Nocardiopsidaceae</taxon>
        <taxon>Nocardiopsis</taxon>
    </lineage>
</organism>
<keyword evidence="2" id="KW-1185">Reference proteome</keyword>
<evidence type="ECO:0000313" key="2">
    <source>
        <dbReference type="Proteomes" id="UP000654947"/>
    </source>
</evidence>